<dbReference type="AlphaFoldDB" id="H2C2L2"/>
<dbReference type="OrthoDB" id="28444at2157"/>
<dbReference type="GO" id="GO:0008410">
    <property type="term" value="F:CoA-transferase activity"/>
    <property type="evidence" value="ECO:0007669"/>
    <property type="project" value="TreeGrafter"/>
</dbReference>
<dbReference type="STRING" id="671065.MetMK1DRAFT_00009860"/>
<dbReference type="PANTHER" id="PTHR48207">
    <property type="entry name" value="SUCCINATE--HYDROXYMETHYLGLUTARATE COA-TRANSFERASE"/>
    <property type="match status" value="1"/>
</dbReference>
<dbReference type="Gene3D" id="3.30.1540.10">
    <property type="entry name" value="formyl-coa transferase, domain 3"/>
    <property type="match status" value="1"/>
</dbReference>
<gene>
    <name evidence="2" type="ORF">MetMK1DRAFT_00009860</name>
</gene>
<dbReference type="Proteomes" id="UP000003980">
    <property type="component" value="Unassembled WGS sequence"/>
</dbReference>
<dbReference type="InterPro" id="IPR023606">
    <property type="entry name" value="CoA-Trfase_III_dom_1_sf"/>
</dbReference>
<keyword evidence="3" id="KW-1185">Reference proteome</keyword>
<dbReference type="PANTHER" id="PTHR48207:SF3">
    <property type="entry name" value="SUCCINATE--HYDROXYMETHYLGLUTARATE COA-TRANSFERASE"/>
    <property type="match status" value="1"/>
</dbReference>
<evidence type="ECO:0000313" key="2">
    <source>
        <dbReference type="EMBL" id="EHP70483.1"/>
    </source>
</evidence>
<dbReference type="SUPFAM" id="SSF89796">
    <property type="entry name" value="CoA-transferase family III (CaiB/BaiF)"/>
    <property type="match status" value="1"/>
</dbReference>
<dbReference type="Pfam" id="PF02515">
    <property type="entry name" value="CoA_transf_3"/>
    <property type="match status" value="1"/>
</dbReference>
<accession>H2C2L2</accession>
<dbReference type="EMBL" id="JH597761">
    <property type="protein sequence ID" value="EHP70483.1"/>
    <property type="molecule type" value="Genomic_DNA"/>
</dbReference>
<dbReference type="InterPro" id="IPR044855">
    <property type="entry name" value="CoA-Trfase_III_dom3_sf"/>
</dbReference>
<dbReference type="HOGENOM" id="CLU_033975_2_1_2"/>
<reference evidence="2 3" key="1">
    <citation type="submission" date="2012-01" db="EMBL/GenBank/DDBJ databases">
        <title>Improved High-Quality Draft sequence of Metallosphaera yellowstonensis MK1.</title>
        <authorList>
            <consortium name="US DOE Joint Genome Institute"/>
            <person name="Lucas S."/>
            <person name="Han J."/>
            <person name="Cheng J.-F."/>
            <person name="Goodwin L."/>
            <person name="Pitluck S."/>
            <person name="Peters L."/>
            <person name="Teshima H."/>
            <person name="Detter J.C."/>
            <person name="Han C."/>
            <person name="Tapia R."/>
            <person name="Land M."/>
            <person name="Hauser L."/>
            <person name="Kyrpides N."/>
            <person name="Kozubal M."/>
            <person name="Macur R.E."/>
            <person name="Jay Z."/>
            <person name="Inskeep W."/>
            <person name="Woyke T."/>
        </authorList>
    </citation>
    <scope>NUCLEOTIDE SEQUENCE [LARGE SCALE GENOMIC DNA]</scope>
    <source>
        <strain evidence="2 3">MK1</strain>
    </source>
</reference>
<evidence type="ECO:0000256" key="1">
    <source>
        <dbReference type="ARBA" id="ARBA00022679"/>
    </source>
</evidence>
<dbReference type="InterPro" id="IPR003673">
    <property type="entry name" value="CoA-Trfase_fam_III"/>
</dbReference>
<evidence type="ECO:0000313" key="3">
    <source>
        <dbReference type="Proteomes" id="UP000003980"/>
    </source>
</evidence>
<name>H2C2L2_9CREN</name>
<keyword evidence="1 2" id="KW-0808">Transferase</keyword>
<dbReference type="RefSeq" id="WP_009071238.1">
    <property type="nucleotide sequence ID" value="NZ_JH597761.1"/>
</dbReference>
<proteinExistence type="predicted"/>
<dbReference type="eggNOG" id="arCOG02304">
    <property type="taxonomic scope" value="Archaea"/>
</dbReference>
<dbReference type="Gene3D" id="3.40.50.10540">
    <property type="entry name" value="Crotonobetainyl-coa:carnitine coa-transferase, domain 1"/>
    <property type="match status" value="1"/>
</dbReference>
<dbReference type="InterPro" id="IPR050483">
    <property type="entry name" value="CoA-transferase_III_domain"/>
</dbReference>
<sequence length="372" mass="41800">MFRVLELGSNISAPLAGTILGDLGYDVIKVEPPKGDDRRAIPPFKEGASVYFSSVNRNKRSVVVDLRRSEGLEVFRKIASTSDVVLTNYRPRALKKLHIDYDSVLEVNPRIVYCSITGYGGTDEPAYDATILAESGLMDLTGEPDRPPVKFATSISDVTTALTATVLVLHSLLTGRRPVFLDVSMIHTQLYLILEDAYALLNVGLEPRRTGSSHRFLVPYQAFQAADGYVYVSVFNDEQYTRLCEALGREDLKVYKTQEERLRNRDKIVGDLQEVFRRNNRDYWVSLLKAYDVPCAPVRKLREALEIYGKSMVREVRGIKYLSFPSNVSRGVELPSPRLGEHTVDVLKELGYTQEEIGTLIKEGVVMDEGLK</sequence>
<protein>
    <submittedName>
        <fullName evidence="2">Putative acyl-CoA transferase/carnitine dehydratase</fullName>
    </submittedName>
</protein>
<organism evidence="2 3">
    <name type="scientific">Metallosphaera yellowstonensis MK1</name>
    <dbReference type="NCBI Taxonomy" id="671065"/>
    <lineage>
        <taxon>Archaea</taxon>
        <taxon>Thermoproteota</taxon>
        <taxon>Thermoprotei</taxon>
        <taxon>Sulfolobales</taxon>
        <taxon>Sulfolobaceae</taxon>
        <taxon>Metallosphaera</taxon>
    </lineage>
</organism>